<protein>
    <submittedName>
        <fullName evidence="2">Uncharacterized protein</fullName>
    </submittedName>
</protein>
<keyword evidence="3" id="KW-1185">Reference proteome</keyword>
<keyword evidence="1" id="KW-0732">Signal</keyword>
<feature type="chain" id="PRO_5034802875" evidence="1">
    <location>
        <begin position="26"/>
        <end position="213"/>
    </location>
</feature>
<dbReference type="Proteomes" id="UP000633619">
    <property type="component" value="Unassembled WGS sequence"/>
</dbReference>
<evidence type="ECO:0000313" key="3">
    <source>
        <dbReference type="Proteomes" id="UP000633619"/>
    </source>
</evidence>
<organism evidence="2 3">
    <name type="scientific">Thermoactinomyces intermedius</name>
    <dbReference type="NCBI Taxonomy" id="2024"/>
    <lineage>
        <taxon>Bacteria</taxon>
        <taxon>Bacillati</taxon>
        <taxon>Bacillota</taxon>
        <taxon>Bacilli</taxon>
        <taxon>Bacillales</taxon>
        <taxon>Thermoactinomycetaceae</taxon>
        <taxon>Thermoactinomyces</taxon>
    </lineage>
</organism>
<dbReference type="AlphaFoldDB" id="A0A8I1DG47"/>
<comment type="caution">
    <text evidence="2">The sequence shown here is derived from an EMBL/GenBank/DDBJ whole genome shotgun (WGS) entry which is preliminary data.</text>
</comment>
<evidence type="ECO:0000256" key="1">
    <source>
        <dbReference type="SAM" id="SignalP"/>
    </source>
</evidence>
<accession>A0A8I1DG47</accession>
<proteinExistence type="predicted"/>
<name>A0A8I1DG47_THEIN</name>
<feature type="signal peptide" evidence="1">
    <location>
        <begin position="1"/>
        <end position="25"/>
    </location>
</feature>
<evidence type="ECO:0000313" key="2">
    <source>
        <dbReference type="EMBL" id="MBH8596250.1"/>
    </source>
</evidence>
<reference evidence="2 3" key="1">
    <citation type="submission" date="2020-12" db="EMBL/GenBank/DDBJ databases">
        <title>WGS of Thermoactinomyces spp.</title>
        <authorList>
            <person name="Cheng K."/>
        </authorList>
    </citation>
    <scope>NUCLEOTIDE SEQUENCE [LARGE SCALE GENOMIC DNA]</scope>
    <source>
        <strain evidence="3">CICC 10671\DSM 43846</strain>
    </source>
</reference>
<dbReference type="EMBL" id="JAECVW010000012">
    <property type="protein sequence ID" value="MBH8596250.1"/>
    <property type="molecule type" value="Genomic_DNA"/>
</dbReference>
<gene>
    <name evidence="2" type="ORF">I8U20_13155</name>
</gene>
<dbReference type="RefSeq" id="WP_037996597.1">
    <property type="nucleotide sequence ID" value="NZ_JACEIR010000014.1"/>
</dbReference>
<sequence>MKKIFMLFTLLTLTISSFIPSYSHAAGIKMSDAELDSTYEVVDGDELVTNLPSTGESLTLEQLFQKYNLEPATNIPQGTEVIKFDSVEAADKFFTKINKDAENPIIEDSSFSTLALGTTQVRSVSFGFSKINLYADITWNSNKIITSCRAWTTHTGVTFSLGWDQKYAYCTPTSGSRTTMVKGGGTGKWVVFVQGVGTVYSKDINIHYGYTVP</sequence>